<evidence type="ECO:0000313" key="3">
    <source>
        <dbReference type="EMBL" id="USJ26249.1"/>
    </source>
</evidence>
<reference evidence="3" key="1">
    <citation type="submission" date="2022-06" db="EMBL/GenBank/DDBJ databases">
        <title>Physiological and biochemical characterization and genomic elucidation of a strain of the genus Ensifer adhaerens M8 that combines arsenic oxidation and chromium reduction.</title>
        <authorList>
            <person name="Li X."/>
            <person name="Yu c."/>
        </authorList>
    </citation>
    <scope>NUCLEOTIDE SEQUENCE</scope>
    <source>
        <strain evidence="3">M8</strain>
        <plasmid evidence="3">pA</plasmid>
    </source>
</reference>
<dbReference type="CDD" id="cd05233">
    <property type="entry name" value="SDR_c"/>
    <property type="match status" value="1"/>
</dbReference>
<evidence type="ECO:0000256" key="1">
    <source>
        <dbReference type="ARBA" id="ARBA00006484"/>
    </source>
</evidence>
<dbReference type="PROSITE" id="PS00061">
    <property type="entry name" value="ADH_SHORT"/>
    <property type="match status" value="1"/>
</dbReference>
<dbReference type="PRINTS" id="PR00080">
    <property type="entry name" value="SDRFAMILY"/>
</dbReference>
<dbReference type="Gene3D" id="3.40.50.720">
    <property type="entry name" value="NAD(P)-binding Rossmann-like Domain"/>
    <property type="match status" value="1"/>
</dbReference>
<dbReference type="OrthoDB" id="198783at2"/>
<dbReference type="PRINTS" id="PR00081">
    <property type="entry name" value="GDHRDH"/>
</dbReference>
<dbReference type="AlphaFoldDB" id="A0A9Q8YEL6"/>
<dbReference type="SMART" id="SM00822">
    <property type="entry name" value="PKS_KR"/>
    <property type="match status" value="1"/>
</dbReference>
<dbReference type="PANTHER" id="PTHR42760:SF53">
    <property type="entry name" value="BLR4183 PROTEIN"/>
    <property type="match status" value="1"/>
</dbReference>
<dbReference type="SUPFAM" id="SSF51735">
    <property type="entry name" value="NAD(P)-binding Rossmann-fold domains"/>
    <property type="match status" value="1"/>
</dbReference>
<keyword evidence="3" id="KW-0614">Plasmid</keyword>
<dbReference type="FunFam" id="3.40.50.720:FF:000084">
    <property type="entry name" value="Short-chain dehydrogenase reductase"/>
    <property type="match status" value="1"/>
</dbReference>
<dbReference type="EMBL" id="CP098808">
    <property type="protein sequence ID" value="USJ26249.1"/>
    <property type="molecule type" value="Genomic_DNA"/>
</dbReference>
<proteinExistence type="inferred from homology"/>
<sequence length="254" mass="26184">MAYPRSLVGKTVLVIGGNGAIGAATGRLFADAGATVLITHTPREQGAASADAVISSLANAERHARYAVDITDSCALGDLARTIEQKFGKLDVLVNAAGFTKPIAHRDLDALTDELIDDIFKVNWRSQFAAIRAFAPLLKKSGDGLVVSISSIAAFTGIGSNIAYCAAKAGIDVMTKALARVLAPEIRVLAVSPGVVDTQFVPGRGSDFNDKVASSTPLGRIGEVDDIAAAILASATLLGFSTGHIIQVDGGRAL</sequence>
<organism evidence="3 4">
    <name type="scientific">Ensifer adhaerens</name>
    <name type="common">Sinorhizobium morelense</name>
    <dbReference type="NCBI Taxonomy" id="106592"/>
    <lineage>
        <taxon>Bacteria</taxon>
        <taxon>Pseudomonadati</taxon>
        <taxon>Pseudomonadota</taxon>
        <taxon>Alphaproteobacteria</taxon>
        <taxon>Hyphomicrobiales</taxon>
        <taxon>Rhizobiaceae</taxon>
        <taxon>Sinorhizobium/Ensifer group</taxon>
        <taxon>Ensifer</taxon>
    </lineage>
</organism>
<evidence type="ECO:0000313" key="4">
    <source>
        <dbReference type="Proteomes" id="UP001055460"/>
    </source>
</evidence>
<dbReference type="RefSeq" id="WP_060606136.1">
    <property type="nucleotide sequence ID" value="NZ_CP030263.1"/>
</dbReference>
<dbReference type="Proteomes" id="UP001055460">
    <property type="component" value="Plasmid pA"/>
</dbReference>
<dbReference type="Pfam" id="PF13561">
    <property type="entry name" value="adh_short_C2"/>
    <property type="match status" value="1"/>
</dbReference>
<comment type="similarity">
    <text evidence="1">Belongs to the short-chain dehydrogenases/reductases (SDR) family.</text>
</comment>
<gene>
    <name evidence="3" type="ORF">NE863_19980</name>
</gene>
<accession>A0A9Q8YEL6</accession>
<dbReference type="InterPro" id="IPR020904">
    <property type="entry name" value="Sc_DH/Rdtase_CS"/>
</dbReference>
<dbReference type="InterPro" id="IPR002347">
    <property type="entry name" value="SDR_fam"/>
</dbReference>
<dbReference type="InterPro" id="IPR057326">
    <property type="entry name" value="KR_dom"/>
</dbReference>
<dbReference type="GO" id="GO:0030497">
    <property type="term" value="P:fatty acid elongation"/>
    <property type="evidence" value="ECO:0007669"/>
    <property type="project" value="TreeGrafter"/>
</dbReference>
<dbReference type="PANTHER" id="PTHR42760">
    <property type="entry name" value="SHORT-CHAIN DEHYDROGENASES/REDUCTASES FAMILY MEMBER"/>
    <property type="match status" value="1"/>
</dbReference>
<evidence type="ECO:0000259" key="2">
    <source>
        <dbReference type="SMART" id="SM00822"/>
    </source>
</evidence>
<dbReference type="GO" id="GO:0016616">
    <property type="term" value="F:oxidoreductase activity, acting on the CH-OH group of donors, NAD or NADP as acceptor"/>
    <property type="evidence" value="ECO:0007669"/>
    <property type="project" value="TreeGrafter"/>
</dbReference>
<feature type="domain" description="Ketoreductase" evidence="2">
    <location>
        <begin position="10"/>
        <end position="199"/>
    </location>
</feature>
<dbReference type="InterPro" id="IPR036291">
    <property type="entry name" value="NAD(P)-bd_dom_sf"/>
</dbReference>
<protein>
    <submittedName>
        <fullName evidence="3">SDR family oxidoreductase</fullName>
    </submittedName>
</protein>
<name>A0A9Q8YEL6_ENSAD</name>
<geneLocation type="plasmid" evidence="3 4">
    <name>pA</name>
</geneLocation>